<name>A0AAU9PEI9_9ASTR</name>
<dbReference type="Gene3D" id="3.30.70.330">
    <property type="match status" value="1"/>
</dbReference>
<evidence type="ECO:0000259" key="3">
    <source>
        <dbReference type="PROSITE" id="PS50102"/>
    </source>
</evidence>
<evidence type="ECO:0000313" key="4">
    <source>
        <dbReference type="EMBL" id="CAH1448646.1"/>
    </source>
</evidence>
<feature type="region of interest" description="Disordered" evidence="2">
    <location>
        <begin position="115"/>
        <end position="137"/>
    </location>
</feature>
<comment type="caution">
    <text evidence="4">The sequence shown here is derived from an EMBL/GenBank/DDBJ whole genome shotgun (WGS) entry which is preliminary data.</text>
</comment>
<protein>
    <recommendedName>
        <fullName evidence="3">RRM domain-containing protein</fullName>
    </recommendedName>
</protein>
<keyword evidence="5" id="KW-1185">Reference proteome</keyword>
<dbReference type="AlphaFoldDB" id="A0AAU9PEI9"/>
<dbReference type="EMBL" id="CAKMRJ010005634">
    <property type="protein sequence ID" value="CAH1448646.1"/>
    <property type="molecule type" value="Genomic_DNA"/>
</dbReference>
<proteinExistence type="predicted"/>
<evidence type="ECO:0000313" key="5">
    <source>
        <dbReference type="Proteomes" id="UP001157418"/>
    </source>
</evidence>
<dbReference type="GO" id="GO:0003723">
    <property type="term" value="F:RNA binding"/>
    <property type="evidence" value="ECO:0007669"/>
    <property type="project" value="UniProtKB-UniRule"/>
</dbReference>
<accession>A0AAU9PEI9</accession>
<dbReference type="CDD" id="cd00590">
    <property type="entry name" value="RRM_SF"/>
    <property type="match status" value="1"/>
</dbReference>
<reference evidence="4 5" key="1">
    <citation type="submission" date="2022-01" db="EMBL/GenBank/DDBJ databases">
        <authorList>
            <person name="Xiong W."/>
            <person name="Schranz E."/>
        </authorList>
    </citation>
    <scope>NUCLEOTIDE SEQUENCE [LARGE SCALE GENOMIC DNA]</scope>
</reference>
<organism evidence="4 5">
    <name type="scientific">Lactuca virosa</name>
    <dbReference type="NCBI Taxonomy" id="75947"/>
    <lineage>
        <taxon>Eukaryota</taxon>
        <taxon>Viridiplantae</taxon>
        <taxon>Streptophyta</taxon>
        <taxon>Embryophyta</taxon>
        <taxon>Tracheophyta</taxon>
        <taxon>Spermatophyta</taxon>
        <taxon>Magnoliopsida</taxon>
        <taxon>eudicotyledons</taxon>
        <taxon>Gunneridae</taxon>
        <taxon>Pentapetalae</taxon>
        <taxon>asterids</taxon>
        <taxon>campanulids</taxon>
        <taxon>Asterales</taxon>
        <taxon>Asteraceae</taxon>
        <taxon>Cichorioideae</taxon>
        <taxon>Cichorieae</taxon>
        <taxon>Lactucinae</taxon>
        <taxon>Lactuca</taxon>
    </lineage>
</organism>
<feature type="domain" description="RRM" evidence="3">
    <location>
        <begin position="39"/>
        <end position="116"/>
    </location>
</feature>
<feature type="compositionally biased region" description="Basic residues" evidence="2">
    <location>
        <begin position="115"/>
        <end position="130"/>
    </location>
</feature>
<gene>
    <name evidence="4" type="ORF">LVIROSA_LOCUS34174</name>
</gene>
<dbReference type="InterPro" id="IPR035979">
    <property type="entry name" value="RBD_domain_sf"/>
</dbReference>
<dbReference type="Pfam" id="PF00076">
    <property type="entry name" value="RRM_1"/>
    <property type="match status" value="1"/>
</dbReference>
<evidence type="ECO:0000256" key="1">
    <source>
        <dbReference type="PROSITE-ProRule" id="PRU00176"/>
    </source>
</evidence>
<dbReference type="InterPro" id="IPR012677">
    <property type="entry name" value="Nucleotide-bd_a/b_plait_sf"/>
</dbReference>
<dbReference type="InterPro" id="IPR000504">
    <property type="entry name" value="RRM_dom"/>
</dbReference>
<keyword evidence="1" id="KW-0694">RNA-binding</keyword>
<dbReference type="SUPFAM" id="SSF54928">
    <property type="entry name" value="RNA-binding domain, RBD"/>
    <property type="match status" value="1"/>
</dbReference>
<evidence type="ECO:0000256" key="2">
    <source>
        <dbReference type="SAM" id="MobiDB-lite"/>
    </source>
</evidence>
<dbReference type="Proteomes" id="UP001157418">
    <property type="component" value="Unassembled WGS sequence"/>
</dbReference>
<sequence>MCSFVSGFDGVEGTHRESNVRLDGGETARPVQSDIDEIISFYVTNIPRDVNRSKLWKPCAKLGRLVDICIPGKRDEGGSFFAFAKFTKVANTYDIVKGLNEILIGGLRVKANISKHPRKPPPQVIRKKMTPNRPSTRPHLLKETLDLLLK</sequence>
<dbReference type="PROSITE" id="PS50102">
    <property type="entry name" value="RRM"/>
    <property type="match status" value="1"/>
</dbReference>